<keyword evidence="2" id="KW-0812">Transmembrane</keyword>
<feature type="transmembrane region" description="Helical" evidence="2">
    <location>
        <begin position="46"/>
        <end position="66"/>
    </location>
</feature>
<keyword evidence="4" id="KW-1185">Reference proteome</keyword>
<keyword evidence="2" id="KW-0472">Membrane</keyword>
<dbReference type="KEGG" id="mnu:NCTC10166_00390"/>
<evidence type="ECO:0000313" key="4">
    <source>
        <dbReference type="Proteomes" id="UP000289440"/>
    </source>
</evidence>
<proteinExistence type="predicted"/>
<name>A0A449A5B4_9BACT</name>
<dbReference type="Proteomes" id="UP000289440">
    <property type="component" value="Chromosome"/>
</dbReference>
<accession>A0A449A5B4</accession>
<feature type="coiled-coil region" evidence="1">
    <location>
        <begin position="19"/>
        <end position="46"/>
    </location>
</feature>
<organism evidence="3 4">
    <name type="scientific">Mesomycoplasma neurolyticum</name>
    <dbReference type="NCBI Taxonomy" id="2120"/>
    <lineage>
        <taxon>Bacteria</taxon>
        <taxon>Bacillati</taxon>
        <taxon>Mycoplasmatota</taxon>
        <taxon>Mycoplasmoidales</taxon>
        <taxon>Metamycoplasmataceae</taxon>
        <taxon>Mesomycoplasma</taxon>
    </lineage>
</organism>
<keyword evidence="1" id="KW-0175">Coiled coil</keyword>
<feature type="transmembrane region" description="Helical" evidence="2">
    <location>
        <begin position="78"/>
        <end position="102"/>
    </location>
</feature>
<keyword evidence="2" id="KW-1133">Transmembrane helix</keyword>
<protein>
    <submittedName>
        <fullName evidence="3">Uncharacterized protein</fullName>
    </submittedName>
</protein>
<gene>
    <name evidence="3" type="ORF">NCTC10166_00390</name>
</gene>
<evidence type="ECO:0000256" key="2">
    <source>
        <dbReference type="SAM" id="Phobius"/>
    </source>
</evidence>
<dbReference type="EMBL" id="LR214951">
    <property type="protein sequence ID" value="VEU59419.1"/>
    <property type="molecule type" value="Genomic_DNA"/>
</dbReference>
<dbReference type="AlphaFoldDB" id="A0A449A5B4"/>
<evidence type="ECO:0000256" key="1">
    <source>
        <dbReference type="SAM" id="Coils"/>
    </source>
</evidence>
<evidence type="ECO:0000313" key="3">
    <source>
        <dbReference type="EMBL" id="VEU59419.1"/>
    </source>
</evidence>
<sequence>MKITKLTINWWFVTKKYKNNTNNNMHSNIEKELQKFEERFNNKKRIYFSISGILIPISISVISLIQLNRDSNNSYSPWAIAGASILIIVPVIIIFAIAWWLISISKKRKK</sequence>
<reference evidence="3 4" key="1">
    <citation type="submission" date="2019-01" db="EMBL/GenBank/DDBJ databases">
        <authorList>
            <consortium name="Pathogen Informatics"/>
        </authorList>
    </citation>
    <scope>NUCLEOTIDE SEQUENCE [LARGE SCALE GENOMIC DNA]</scope>
    <source>
        <strain evidence="3 4">NCTC10166</strain>
    </source>
</reference>